<dbReference type="InterPro" id="IPR009081">
    <property type="entry name" value="PP-bd_ACP"/>
</dbReference>
<proteinExistence type="predicted"/>
<dbReference type="PROSITE" id="PS50075">
    <property type="entry name" value="CARRIER"/>
    <property type="match status" value="1"/>
</dbReference>
<dbReference type="SUPFAM" id="SSF47336">
    <property type="entry name" value="ACP-like"/>
    <property type="match status" value="1"/>
</dbReference>
<keyword evidence="1" id="KW-0596">Phosphopantetheine</keyword>
<evidence type="ECO:0000259" key="3">
    <source>
        <dbReference type="PROSITE" id="PS50075"/>
    </source>
</evidence>
<sequence>MPPPTEPEIQGWILERIGEIVKGTSKIELQRPFAEMGLGSVDVVTLIGKLEDWLGIEIELTLALDFPTVESLARALSAALSAEREKSFGR</sequence>
<organism evidence="4">
    <name type="scientific">uncultured bacterium RM35</name>
    <dbReference type="NCBI Taxonomy" id="672207"/>
    <lineage>
        <taxon>Bacteria</taxon>
        <taxon>environmental samples</taxon>
    </lineage>
</organism>
<protein>
    <submittedName>
        <fullName evidence="4">Putative acyl carrier protein phosphopantetheine-binding</fullName>
    </submittedName>
</protein>
<accession>D3W8L0</accession>
<dbReference type="AlphaFoldDB" id="D3W8L0"/>
<evidence type="ECO:0000256" key="2">
    <source>
        <dbReference type="ARBA" id="ARBA00022553"/>
    </source>
</evidence>
<reference evidence="4" key="1">
    <citation type="journal article" date="2010" name="Appl. Environ. Microbiol.">
        <title>Expanding small-molecule functional metagenomics through parallel screening of broad-host-range cosmid environmental DNA libraries in diverse proteobacteria.</title>
        <authorList>
            <person name="Craig J.W."/>
            <person name="Chang F.Y."/>
            <person name="Kim J.H."/>
            <person name="Obiajulu S.C."/>
            <person name="Brady S.F."/>
        </authorList>
    </citation>
    <scope>NUCLEOTIDE SEQUENCE</scope>
</reference>
<evidence type="ECO:0000313" key="4">
    <source>
        <dbReference type="EMBL" id="ACX33959.1"/>
    </source>
</evidence>
<keyword evidence="2" id="KW-0597">Phosphoprotein</keyword>
<dbReference type="InterPro" id="IPR020806">
    <property type="entry name" value="PKS_PP-bd"/>
</dbReference>
<dbReference type="InterPro" id="IPR036736">
    <property type="entry name" value="ACP-like_sf"/>
</dbReference>
<dbReference type="EMBL" id="GQ869385">
    <property type="protein sequence ID" value="ACX33959.1"/>
    <property type="molecule type" value="Genomic_DNA"/>
</dbReference>
<dbReference type="SMART" id="SM00823">
    <property type="entry name" value="PKS_PP"/>
    <property type="match status" value="1"/>
</dbReference>
<dbReference type="Gene3D" id="1.10.1200.10">
    <property type="entry name" value="ACP-like"/>
    <property type="match status" value="1"/>
</dbReference>
<name>D3W8L0_9BACT</name>
<dbReference type="Pfam" id="PF00550">
    <property type="entry name" value="PP-binding"/>
    <property type="match status" value="1"/>
</dbReference>
<feature type="domain" description="Carrier" evidence="3">
    <location>
        <begin position="4"/>
        <end position="80"/>
    </location>
</feature>
<evidence type="ECO:0000256" key="1">
    <source>
        <dbReference type="ARBA" id="ARBA00022450"/>
    </source>
</evidence>
<dbReference type="GO" id="GO:0031177">
    <property type="term" value="F:phosphopantetheine binding"/>
    <property type="evidence" value="ECO:0007669"/>
    <property type="project" value="InterPro"/>
</dbReference>